<proteinExistence type="predicted"/>
<feature type="transmembrane region" description="Helical" evidence="1">
    <location>
        <begin position="45"/>
        <end position="68"/>
    </location>
</feature>
<protein>
    <recommendedName>
        <fullName evidence="4">Transmembrane protein</fullName>
    </recommendedName>
</protein>
<dbReference type="HOGENOM" id="CLU_1775357_0_0_10"/>
<dbReference type="EMBL" id="CM001403">
    <property type="protein sequence ID" value="EHQ27853.1"/>
    <property type="molecule type" value="Genomic_DNA"/>
</dbReference>
<keyword evidence="1" id="KW-0812">Transmembrane</keyword>
<feature type="transmembrane region" description="Helical" evidence="1">
    <location>
        <begin position="80"/>
        <end position="102"/>
    </location>
</feature>
<keyword evidence="3" id="KW-1185">Reference proteome</keyword>
<evidence type="ECO:0000313" key="3">
    <source>
        <dbReference type="Proteomes" id="UP000002774"/>
    </source>
</evidence>
<accession>H1Y011</accession>
<gene>
    <name evidence="2" type="ORF">Mucpa_3755</name>
</gene>
<dbReference type="RefSeq" id="WP_008508452.1">
    <property type="nucleotide sequence ID" value="NZ_CM001403.1"/>
</dbReference>
<dbReference type="Proteomes" id="UP000002774">
    <property type="component" value="Chromosome"/>
</dbReference>
<evidence type="ECO:0008006" key="4">
    <source>
        <dbReference type="Google" id="ProtNLM"/>
    </source>
</evidence>
<feature type="transmembrane region" description="Helical" evidence="1">
    <location>
        <begin position="108"/>
        <end position="126"/>
    </location>
</feature>
<feature type="transmembrane region" description="Helical" evidence="1">
    <location>
        <begin position="5"/>
        <end position="25"/>
    </location>
</feature>
<dbReference type="AlphaFoldDB" id="H1Y011"/>
<dbReference type="OrthoDB" id="799236at2"/>
<keyword evidence="1" id="KW-1133">Transmembrane helix</keyword>
<dbReference type="STRING" id="714943.Mucpa_3755"/>
<keyword evidence="1" id="KW-0472">Membrane</keyword>
<sequence length="146" mass="16756">MKLSVFAYCFKVWLTSVLVAPLLFFKVTEILGRNMLARERFFDMYLIAVILCGVMSIITFIIFWLITLRLAKLNLTKIKRLIWVFVIGEILTVLTFGIFFMLMPQPSTLIMMWCVCLVIGCGILIYKLNPKINNESETDDTAVVTG</sequence>
<evidence type="ECO:0000313" key="2">
    <source>
        <dbReference type="EMBL" id="EHQ27853.1"/>
    </source>
</evidence>
<reference evidence="2" key="1">
    <citation type="submission" date="2011-09" db="EMBL/GenBank/DDBJ databases">
        <title>The permanent draft genome of Mucilaginibacter paludis DSM 18603.</title>
        <authorList>
            <consortium name="US DOE Joint Genome Institute (JGI-PGF)"/>
            <person name="Lucas S."/>
            <person name="Han J."/>
            <person name="Lapidus A."/>
            <person name="Bruce D."/>
            <person name="Goodwin L."/>
            <person name="Pitluck S."/>
            <person name="Peters L."/>
            <person name="Kyrpides N."/>
            <person name="Mavromatis K."/>
            <person name="Ivanova N."/>
            <person name="Mikhailova N."/>
            <person name="Held B."/>
            <person name="Detter J.C."/>
            <person name="Tapia R."/>
            <person name="Han C."/>
            <person name="Land M."/>
            <person name="Hauser L."/>
            <person name="Markowitz V."/>
            <person name="Cheng J.-F."/>
            <person name="Hugenholtz P."/>
            <person name="Woyke T."/>
            <person name="Wu D."/>
            <person name="Tindall B."/>
            <person name="Brambilla E."/>
            <person name="Klenk H.-P."/>
            <person name="Eisen J.A."/>
        </authorList>
    </citation>
    <scope>NUCLEOTIDE SEQUENCE [LARGE SCALE GENOMIC DNA]</scope>
    <source>
        <strain evidence="2">DSM 18603</strain>
    </source>
</reference>
<evidence type="ECO:0000256" key="1">
    <source>
        <dbReference type="SAM" id="Phobius"/>
    </source>
</evidence>
<name>H1Y011_9SPHI</name>
<organism evidence="2 3">
    <name type="scientific">Mucilaginibacter paludis DSM 18603</name>
    <dbReference type="NCBI Taxonomy" id="714943"/>
    <lineage>
        <taxon>Bacteria</taxon>
        <taxon>Pseudomonadati</taxon>
        <taxon>Bacteroidota</taxon>
        <taxon>Sphingobacteriia</taxon>
        <taxon>Sphingobacteriales</taxon>
        <taxon>Sphingobacteriaceae</taxon>
        <taxon>Mucilaginibacter</taxon>
    </lineage>
</organism>